<gene>
    <name evidence="1" type="ORF">A3D44_01145</name>
</gene>
<dbReference type="AlphaFoldDB" id="A0A1G2I3N9"/>
<evidence type="ECO:0000313" key="1">
    <source>
        <dbReference type="EMBL" id="OGZ69279.1"/>
    </source>
</evidence>
<dbReference type="EMBL" id="MHOT01000013">
    <property type="protein sequence ID" value="OGZ69279.1"/>
    <property type="molecule type" value="Genomic_DNA"/>
</dbReference>
<dbReference type="Proteomes" id="UP000178820">
    <property type="component" value="Unassembled WGS sequence"/>
</dbReference>
<proteinExistence type="predicted"/>
<sequence>MFIRFKLKELQAKYTAVYTGLGGPEEFPAPARLVFRVVKLLAEYGHEARACDVVTNGLPWRVSCKTVSGEATLCIYVRDIVAPCDLAEYQGNEDVEVSQLPLPADFLYSPFKVAE</sequence>
<evidence type="ECO:0000313" key="2">
    <source>
        <dbReference type="Proteomes" id="UP000178820"/>
    </source>
</evidence>
<accession>A0A1G2I3N9</accession>
<organism evidence="1 2">
    <name type="scientific">Candidatus Staskawiczbacteria bacterium RIFCSPHIGHO2_02_FULL_42_22</name>
    <dbReference type="NCBI Taxonomy" id="1802207"/>
    <lineage>
        <taxon>Bacteria</taxon>
        <taxon>Candidatus Staskawicziibacteriota</taxon>
    </lineage>
</organism>
<comment type="caution">
    <text evidence="1">The sequence shown here is derived from an EMBL/GenBank/DDBJ whole genome shotgun (WGS) entry which is preliminary data.</text>
</comment>
<protein>
    <submittedName>
        <fullName evidence="1">Uncharacterized protein</fullName>
    </submittedName>
</protein>
<reference evidence="1 2" key="1">
    <citation type="journal article" date="2016" name="Nat. Commun.">
        <title>Thousands of microbial genomes shed light on interconnected biogeochemical processes in an aquifer system.</title>
        <authorList>
            <person name="Anantharaman K."/>
            <person name="Brown C.T."/>
            <person name="Hug L.A."/>
            <person name="Sharon I."/>
            <person name="Castelle C.J."/>
            <person name="Probst A.J."/>
            <person name="Thomas B.C."/>
            <person name="Singh A."/>
            <person name="Wilkins M.J."/>
            <person name="Karaoz U."/>
            <person name="Brodie E.L."/>
            <person name="Williams K.H."/>
            <person name="Hubbard S.S."/>
            <person name="Banfield J.F."/>
        </authorList>
    </citation>
    <scope>NUCLEOTIDE SEQUENCE [LARGE SCALE GENOMIC DNA]</scope>
</reference>
<name>A0A1G2I3N9_9BACT</name>